<reference evidence="1 2" key="1">
    <citation type="submission" date="2019-10" db="EMBL/GenBank/DDBJ databases">
        <title>Description of Paenibacillus pedi sp. nov.</title>
        <authorList>
            <person name="Carlier A."/>
            <person name="Qi S."/>
        </authorList>
    </citation>
    <scope>NUCLEOTIDE SEQUENCE [LARGE SCALE GENOMIC DNA]</scope>
    <source>
        <strain evidence="1 2">LMG 31457</strain>
    </source>
</reference>
<dbReference type="InterPro" id="IPR050490">
    <property type="entry name" value="Bact_solute-bd_prot1"/>
</dbReference>
<protein>
    <submittedName>
        <fullName evidence="1">Extracellular solute-binding protein</fullName>
    </submittedName>
</protein>
<dbReference type="Gene3D" id="3.40.190.10">
    <property type="entry name" value="Periplasmic binding protein-like II"/>
    <property type="match status" value="2"/>
</dbReference>
<evidence type="ECO:0000313" key="2">
    <source>
        <dbReference type="Proteomes" id="UP000618579"/>
    </source>
</evidence>
<dbReference type="EMBL" id="WHNZ01000007">
    <property type="protein sequence ID" value="NOU98871.1"/>
    <property type="molecule type" value="Genomic_DNA"/>
</dbReference>
<keyword evidence="2" id="KW-1185">Reference proteome</keyword>
<evidence type="ECO:0000313" key="1">
    <source>
        <dbReference type="EMBL" id="NOU98871.1"/>
    </source>
</evidence>
<sequence>MKGGMRGSGTAQVCPHGLDWRTQTRRVLSMGNLSTRRTWKSVALIVFITTFVVGCTSGSDDPNGSASPKGGGSADGGSNVNATGFPIAKNKITMSAFAPQSANIADLNTNWFTKYLEEKTNVHLNWQLVPGETAALKEKKQLLLASGDYPDIFMSGDLTKEEQLLYGQQGVLLPLNKLIDQYAPNIKKAFKDISYLEKAITAPDGNIYAIPSVNECYHCQFSAKMWVNTKWLQKLGLSAPKTTDDFYNMLKAFKEKDPNGNGKADEIAFTGSPTGWHTDIETFVMNAFVYFNADNNYFVLNGGKLGTAVDQPGFKKGLQYLNKLYSEGLIDKEAFTQKSDALSQKGNSPDTAIAGAIPAGWFGEFTDASPTATRHKDYDPIAPLTGPDGVSYTAHYIGIGNSVFAITNKNKNPEAAIRLADYLYSDEGTTLSNFGEEGRNWVKADANDKNTRGTAAKFKVKETSYGVGQVQNDHWNQMGPNLRSSEYRETAYAASQDIYTMDGLETRLYKATKELYEGHQPKEEFPTDIFLTNEQANQVKQLKPIITDYVKQSMLQFIMGAKSIDKDWDAYLKGLKDSGMDQFIKIYQDAYDKGYKK</sequence>
<dbReference type="PANTHER" id="PTHR43649">
    <property type="entry name" value="ARABINOSE-BINDING PROTEIN-RELATED"/>
    <property type="match status" value="1"/>
</dbReference>
<proteinExistence type="predicted"/>
<dbReference type="PANTHER" id="PTHR43649:SF12">
    <property type="entry name" value="DIACETYLCHITOBIOSE BINDING PROTEIN DASA"/>
    <property type="match status" value="1"/>
</dbReference>
<dbReference type="Proteomes" id="UP000618579">
    <property type="component" value="Unassembled WGS sequence"/>
</dbReference>
<name>A0ABX1ZFK5_9BACL</name>
<dbReference type="SUPFAM" id="SSF53850">
    <property type="entry name" value="Periplasmic binding protein-like II"/>
    <property type="match status" value="1"/>
</dbReference>
<accession>A0ABX1ZFK5</accession>
<comment type="caution">
    <text evidence="1">The sequence shown here is derived from an EMBL/GenBank/DDBJ whole genome shotgun (WGS) entry which is preliminary data.</text>
</comment>
<gene>
    <name evidence="1" type="ORF">GC097_02390</name>
</gene>
<dbReference type="CDD" id="cd13581">
    <property type="entry name" value="PBP2_AlgQ_like_2"/>
    <property type="match status" value="1"/>
</dbReference>
<organism evidence="1 2">
    <name type="scientific">Paenibacillus planticolens</name>
    <dbReference type="NCBI Taxonomy" id="2654976"/>
    <lineage>
        <taxon>Bacteria</taxon>
        <taxon>Bacillati</taxon>
        <taxon>Bacillota</taxon>
        <taxon>Bacilli</taxon>
        <taxon>Bacillales</taxon>
        <taxon>Paenibacillaceae</taxon>
        <taxon>Paenibacillus</taxon>
    </lineage>
</organism>